<dbReference type="PROSITE" id="PS50157">
    <property type="entry name" value="ZINC_FINGER_C2H2_2"/>
    <property type="match status" value="2"/>
</dbReference>
<dbReference type="InterPro" id="IPR013087">
    <property type="entry name" value="Znf_C2H2_type"/>
</dbReference>
<proteinExistence type="predicted"/>
<reference evidence="11" key="1">
    <citation type="submission" date="2025-08" db="UniProtKB">
        <authorList>
            <consortium name="RefSeq"/>
        </authorList>
    </citation>
    <scope>IDENTIFICATION</scope>
    <source>
        <tissue evidence="11">Young leaves</tissue>
    </source>
</reference>
<dbReference type="InterPro" id="IPR044653">
    <property type="entry name" value="AZF1/2/3-like"/>
</dbReference>
<dbReference type="Pfam" id="PF13912">
    <property type="entry name" value="zf-C2H2_6"/>
    <property type="match status" value="2"/>
</dbReference>
<dbReference type="KEGG" id="cmax:111471090"/>
<keyword evidence="2" id="KW-0677">Repeat</keyword>
<name>A0A6J1I8Y5_CUCMA</name>
<evidence type="ECO:0000256" key="1">
    <source>
        <dbReference type="ARBA" id="ARBA00022723"/>
    </source>
</evidence>
<evidence type="ECO:0000256" key="8">
    <source>
        <dbReference type="SAM" id="MobiDB-lite"/>
    </source>
</evidence>
<gene>
    <name evidence="11" type="primary">LOC111471090</name>
</gene>
<keyword evidence="5" id="KW-0805">Transcription regulation</keyword>
<dbReference type="PANTHER" id="PTHR45988">
    <property type="entry name" value="C2H2 TYPE ZINC FINGER TRANSCRIPTION FACTOR FAMILY-RELATED"/>
    <property type="match status" value="1"/>
</dbReference>
<evidence type="ECO:0000256" key="7">
    <source>
        <dbReference type="PROSITE-ProRule" id="PRU00042"/>
    </source>
</evidence>
<dbReference type="InterPro" id="IPR036236">
    <property type="entry name" value="Znf_C2H2_sf"/>
</dbReference>
<evidence type="ECO:0000256" key="5">
    <source>
        <dbReference type="ARBA" id="ARBA00023015"/>
    </source>
</evidence>
<dbReference type="SMART" id="SM00355">
    <property type="entry name" value="ZnF_C2H2"/>
    <property type="match status" value="2"/>
</dbReference>
<accession>A0A6J1I8Y5</accession>
<dbReference type="GeneID" id="111471090"/>
<organism evidence="10 11">
    <name type="scientific">Cucurbita maxima</name>
    <name type="common">Pumpkin</name>
    <name type="synonym">Winter squash</name>
    <dbReference type="NCBI Taxonomy" id="3661"/>
    <lineage>
        <taxon>Eukaryota</taxon>
        <taxon>Viridiplantae</taxon>
        <taxon>Streptophyta</taxon>
        <taxon>Embryophyta</taxon>
        <taxon>Tracheophyta</taxon>
        <taxon>Spermatophyta</taxon>
        <taxon>Magnoliopsida</taxon>
        <taxon>eudicotyledons</taxon>
        <taxon>Gunneridae</taxon>
        <taxon>Pentapetalae</taxon>
        <taxon>rosids</taxon>
        <taxon>fabids</taxon>
        <taxon>Cucurbitales</taxon>
        <taxon>Cucurbitaceae</taxon>
        <taxon>Cucurbiteae</taxon>
        <taxon>Cucurbita</taxon>
    </lineage>
</organism>
<feature type="domain" description="C2H2-type" evidence="9">
    <location>
        <begin position="75"/>
        <end position="102"/>
    </location>
</feature>
<dbReference type="GO" id="GO:0003700">
    <property type="term" value="F:DNA-binding transcription factor activity"/>
    <property type="evidence" value="ECO:0007669"/>
    <property type="project" value="InterPro"/>
</dbReference>
<evidence type="ECO:0000256" key="6">
    <source>
        <dbReference type="ARBA" id="ARBA00023163"/>
    </source>
</evidence>
<dbReference type="OrthoDB" id="40579at2759"/>
<dbReference type="AlphaFoldDB" id="A0A6J1I8Y5"/>
<dbReference type="PROSITE" id="PS00028">
    <property type="entry name" value="ZINC_FINGER_C2H2_1"/>
    <property type="match status" value="2"/>
</dbReference>
<evidence type="ECO:0000313" key="10">
    <source>
        <dbReference type="Proteomes" id="UP000504608"/>
    </source>
</evidence>
<feature type="domain" description="C2H2-type" evidence="9">
    <location>
        <begin position="126"/>
        <end position="148"/>
    </location>
</feature>
<feature type="region of interest" description="Disordered" evidence="8">
    <location>
        <begin position="183"/>
        <end position="235"/>
    </location>
</feature>
<keyword evidence="6" id="KW-0804">Transcription</keyword>
<dbReference type="Gene3D" id="3.30.160.60">
    <property type="entry name" value="Classic Zinc Finger"/>
    <property type="match status" value="1"/>
</dbReference>
<protein>
    <submittedName>
        <fullName evidence="11">Zinc finger protein AZF3-like</fullName>
    </submittedName>
</protein>
<sequence>MALEALNSPTSALVHDQLLNHKPFDPLTHRSKRSKRPRFDSDDEYFAFCLLLLARGRISDSDTDNKSSLSPSQSYACSICNKLFSSYQALGGHKASHRKSDGGGGGGGEKVSAAITATMSNSCRTHQCSICFKCFPTGQALGGHKRRHYDGGSGNKSNSSSFTQTHIREFDLNVPAVPEVWSRFPASDRQQKSQSQSAKQDFAEEEVERPHPLKKLRIPIPIPISDDPKSSVFCS</sequence>
<dbReference type="RefSeq" id="XP_022972550.1">
    <property type="nucleotide sequence ID" value="XM_023116782.1"/>
</dbReference>
<evidence type="ECO:0000256" key="3">
    <source>
        <dbReference type="ARBA" id="ARBA00022771"/>
    </source>
</evidence>
<dbReference type="SUPFAM" id="SSF57667">
    <property type="entry name" value="beta-beta-alpha zinc fingers"/>
    <property type="match status" value="1"/>
</dbReference>
<dbReference type="GO" id="GO:0005634">
    <property type="term" value="C:nucleus"/>
    <property type="evidence" value="ECO:0007669"/>
    <property type="project" value="TreeGrafter"/>
</dbReference>
<evidence type="ECO:0000256" key="4">
    <source>
        <dbReference type="ARBA" id="ARBA00022833"/>
    </source>
</evidence>
<keyword evidence="10" id="KW-1185">Reference proteome</keyword>
<dbReference type="PANTHER" id="PTHR45988:SF1">
    <property type="entry name" value="ZINC FINGER PROTEIN AZF2"/>
    <property type="match status" value="1"/>
</dbReference>
<dbReference type="GO" id="GO:0008270">
    <property type="term" value="F:zinc ion binding"/>
    <property type="evidence" value="ECO:0007669"/>
    <property type="project" value="UniProtKB-KW"/>
</dbReference>
<keyword evidence="1" id="KW-0479">Metal-binding</keyword>
<evidence type="ECO:0000256" key="2">
    <source>
        <dbReference type="ARBA" id="ARBA00022737"/>
    </source>
</evidence>
<evidence type="ECO:0000259" key="9">
    <source>
        <dbReference type="PROSITE" id="PS50157"/>
    </source>
</evidence>
<keyword evidence="3 7" id="KW-0863">Zinc-finger</keyword>
<evidence type="ECO:0000313" key="11">
    <source>
        <dbReference type="RefSeq" id="XP_022972550.1"/>
    </source>
</evidence>
<dbReference type="Proteomes" id="UP000504608">
    <property type="component" value="Unplaced"/>
</dbReference>
<keyword evidence="4" id="KW-0862">Zinc</keyword>
<dbReference type="GO" id="GO:0000976">
    <property type="term" value="F:transcription cis-regulatory region binding"/>
    <property type="evidence" value="ECO:0007669"/>
    <property type="project" value="TreeGrafter"/>
</dbReference>